<keyword evidence="2" id="KW-0808">Transferase</keyword>
<dbReference type="InterPro" id="IPR043519">
    <property type="entry name" value="NT_sf"/>
</dbReference>
<protein>
    <submittedName>
        <fullName evidence="2">Nucleotidyltransferase domain-containing protein</fullName>
    </submittedName>
</protein>
<dbReference type="EMBL" id="FNUC01000004">
    <property type="protein sequence ID" value="SEF13594.1"/>
    <property type="molecule type" value="Genomic_DNA"/>
</dbReference>
<proteinExistence type="predicted"/>
<dbReference type="Proteomes" id="UP000181980">
    <property type="component" value="Unassembled WGS sequence"/>
</dbReference>
<evidence type="ECO:0000313" key="2">
    <source>
        <dbReference type="EMBL" id="SEF13594.1"/>
    </source>
</evidence>
<evidence type="ECO:0000259" key="1">
    <source>
        <dbReference type="Pfam" id="PF01909"/>
    </source>
</evidence>
<reference evidence="3" key="1">
    <citation type="submission" date="2016-10" db="EMBL/GenBank/DDBJ databases">
        <authorList>
            <person name="Varghese N."/>
            <person name="Submissions S."/>
        </authorList>
    </citation>
    <scope>NUCLEOTIDE SEQUENCE [LARGE SCALE GENOMIC DNA]</scope>
    <source>
        <strain evidence="3">DSM 45237</strain>
    </source>
</reference>
<sequence>MANRDHLAWPAVEILTSLRRTLLARLRAEFETWRPRPSHASLFGSTARGDGDADSDIDILVIQPDLNDSEAWLEQVDQLRQRVEEWTGNRCQIFSLGRGRLAEHITVRDPLVDEWLRDTVRLAGDDLDHVVRDFRSRQ</sequence>
<dbReference type="AlphaFoldDB" id="A0A1H5PIW2"/>
<gene>
    <name evidence="2" type="ORF">SAMN04488561_4421</name>
</gene>
<accession>A0A1H5PIW2</accession>
<dbReference type="SUPFAM" id="SSF81301">
    <property type="entry name" value="Nucleotidyltransferase"/>
    <property type="match status" value="1"/>
</dbReference>
<name>A0A1H5PIW2_9ACTN</name>
<feature type="domain" description="Polymerase nucleotidyl transferase" evidence="1">
    <location>
        <begin position="35"/>
        <end position="68"/>
    </location>
</feature>
<dbReference type="Pfam" id="PF01909">
    <property type="entry name" value="NTP_transf_2"/>
    <property type="match status" value="1"/>
</dbReference>
<dbReference type="InterPro" id="IPR002934">
    <property type="entry name" value="Polymerase_NTP_transf_dom"/>
</dbReference>
<keyword evidence="3" id="KW-1185">Reference proteome</keyword>
<evidence type="ECO:0000313" key="3">
    <source>
        <dbReference type="Proteomes" id="UP000181980"/>
    </source>
</evidence>
<dbReference type="Gene3D" id="3.30.460.10">
    <property type="entry name" value="Beta Polymerase, domain 2"/>
    <property type="match status" value="1"/>
</dbReference>
<dbReference type="CDD" id="cd05403">
    <property type="entry name" value="NT_KNTase_like"/>
    <property type="match status" value="1"/>
</dbReference>
<dbReference type="GO" id="GO:0016779">
    <property type="term" value="F:nucleotidyltransferase activity"/>
    <property type="evidence" value="ECO:0007669"/>
    <property type="project" value="InterPro"/>
</dbReference>
<organism evidence="2 3">
    <name type="scientific">Jiangella alba</name>
    <dbReference type="NCBI Taxonomy" id="561176"/>
    <lineage>
        <taxon>Bacteria</taxon>
        <taxon>Bacillati</taxon>
        <taxon>Actinomycetota</taxon>
        <taxon>Actinomycetes</taxon>
        <taxon>Jiangellales</taxon>
        <taxon>Jiangellaceae</taxon>
        <taxon>Jiangella</taxon>
    </lineage>
</organism>